<dbReference type="EMBL" id="LAZR01067832">
    <property type="protein sequence ID" value="KKK50809.1"/>
    <property type="molecule type" value="Genomic_DNA"/>
</dbReference>
<gene>
    <name evidence="1" type="ORF">LCGC14_3121310</name>
</gene>
<name>A0A0F8Y9L7_9ZZZZ</name>
<dbReference type="InterPro" id="IPR038636">
    <property type="entry name" value="Wzi_sf"/>
</dbReference>
<comment type="caution">
    <text evidence="1">The sequence shown here is derived from an EMBL/GenBank/DDBJ whole genome shotgun (WGS) entry which is preliminary data.</text>
</comment>
<reference evidence="1" key="1">
    <citation type="journal article" date="2015" name="Nature">
        <title>Complex archaea that bridge the gap between prokaryotes and eukaryotes.</title>
        <authorList>
            <person name="Spang A."/>
            <person name="Saw J.H."/>
            <person name="Jorgensen S.L."/>
            <person name="Zaremba-Niedzwiedzka K."/>
            <person name="Martijn J."/>
            <person name="Lind A.E."/>
            <person name="van Eijk R."/>
            <person name="Schleper C."/>
            <person name="Guy L."/>
            <person name="Ettema T.J."/>
        </authorList>
    </citation>
    <scope>NUCLEOTIDE SEQUENCE</scope>
</reference>
<dbReference type="Gene3D" id="2.40.160.130">
    <property type="entry name" value="Capsule assembly protein Wzi"/>
    <property type="match status" value="1"/>
</dbReference>
<feature type="non-terminal residue" evidence="1">
    <location>
        <position position="1"/>
    </location>
</feature>
<proteinExistence type="predicted"/>
<organism evidence="1">
    <name type="scientific">marine sediment metagenome</name>
    <dbReference type="NCBI Taxonomy" id="412755"/>
    <lineage>
        <taxon>unclassified sequences</taxon>
        <taxon>metagenomes</taxon>
        <taxon>ecological metagenomes</taxon>
    </lineage>
</organism>
<sequence>GYFRYFFGPLEMELGRNKVHYGPSRYSSLLLSQRLPFLDALRLRLPLGPLEMTSLVSTLENRSAAGDLDLATLYGAAYPVDYDFVDNTIICTMHRFEYAFKRLRLGISGLSFITRPDNAFLLGDFFPVFSWHTADVGWHNLSMIGDVSLAPLPGLEVFAQYGVDDISLRGLNIGDDPLPTIDAYIIGLSFDRRLLKASFSFYLEGGYTHYLWGNFHEEYALSRAIYRYFMDRENQILPMTSPFGPGSRWIYGEIGWSNLNDVSASLFFQLIDKNTEANLIDTPYETSSAVENAPRTTIMRLGLDIRYAFQKALTVYMKPVLLYRDPVFWGELTLGCTLQHRV</sequence>
<evidence type="ECO:0000313" key="1">
    <source>
        <dbReference type="EMBL" id="KKK50809.1"/>
    </source>
</evidence>
<accession>A0A0F8Y9L7</accession>
<protein>
    <recommendedName>
        <fullName evidence="2">TonB-dependent receptor-like beta-barrel domain-containing protein</fullName>
    </recommendedName>
</protein>
<dbReference type="AlphaFoldDB" id="A0A0F8Y9L7"/>
<evidence type="ECO:0008006" key="2">
    <source>
        <dbReference type="Google" id="ProtNLM"/>
    </source>
</evidence>
<feature type="non-terminal residue" evidence="1">
    <location>
        <position position="342"/>
    </location>
</feature>